<keyword evidence="3" id="KW-0274">FAD</keyword>
<dbReference type="SUPFAM" id="SSF51905">
    <property type="entry name" value="FAD/NAD(P)-binding domain"/>
    <property type="match status" value="1"/>
</dbReference>
<evidence type="ECO:0000256" key="2">
    <source>
        <dbReference type="ARBA" id="ARBA00022630"/>
    </source>
</evidence>
<evidence type="ECO:0000256" key="3">
    <source>
        <dbReference type="ARBA" id="ARBA00022827"/>
    </source>
</evidence>
<dbReference type="Gene3D" id="3.50.50.60">
    <property type="entry name" value="FAD/NAD(P)-binding domain"/>
    <property type="match status" value="1"/>
</dbReference>
<dbReference type="GO" id="GO:0071949">
    <property type="term" value="F:FAD binding"/>
    <property type="evidence" value="ECO:0007669"/>
    <property type="project" value="InterPro"/>
</dbReference>
<dbReference type="OrthoDB" id="16820at2759"/>
<dbReference type="Pfam" id="PF01494">
    <property type="entry name" value="FAD_binding_3"/>
    <property type="match status" value="1"/>
</dbReference>
<dbReference type="Proteomes" id="UP000326565">
    <property type="component" value="Unassembled WGS sequence"/>
</dbReference>
<comment type="similarity">
    <text evidence="1">Belongs to the paxM FAD-dependent monooxygenase family.</text>
</comment>
<sequence>MARAPDTNISVIVVGAGIAGLSFAIEAYRNGYNVQVFERRSLEKSTGEMIVISNSALHTPKKWPGFMERAVQRASNAEGTFKKIDGTPIAPITLGDSSGKSLLINRGKLHEVLYEYALELGIPIEFNAPGKEFFETEDHGGVVLTDGRRLTADIVVAADGIGSKSWTMFAGTNTAPVSSGFVLYRITFPVAPALKNPIIAKELEGYKERGFFYAGPDAHFMTCMTGDDICWMLTCKDDNSGAKESWSKPTSIDKALKVVEGWEPFVPELIKATPDQTVFDWKMMWRDPQPQWVSPRGRVVQMGDAAHPFLPTSGAGATMAMEDAWSLASCLQITRKNNVPLATKVHNRLRFERVSCAQKMGFKNRELLHKTDWDAVAKNPEKMGNLFHNWIRHHDAEQYAYDNYAKCADHLLTGAPFENTNIVPGYKYKHWTVKELLEASAKGEPVHDEGDWA</sequence>
<dbReference type="PANTHER" id="PTHR13789:SF236">
    <property type="entry name" value="MONOOXYGENASE, PUTATIVE (AFU_ORTHOLOGUE AFUA_6G12060)-RELATED"/>
    <property type="match status" value="1"/>
</dbReference>
<evidence type="ECO:0000259" key="6">
    <source>
        <dbReference type="Pfam" id="PF01494"/>
    </source>
</evidence>
<name>A0A5N5WSD4_9EURO</name>
<keyword evidence="5" id="KW-0503">Monooxygenase</keyword>
<dbReference type="PRINTS" id="PR00420">
    <property type="entry name" value="RNGMNOXGNASE"/>
</dbReference>
<dbReference type="InterPro" id="IPR036188">
    <property type="entry name" value="FAD/NAD-bd_sf"/>
</dbReference>
<dbReference type="EMBL" id="ML732273">
    <property type="protein sequence ID" value="KAB8071423.1"/>
    <property type="molecule type" value="Genomic_DNA"/>
</dbReference>
<dbReference type="InterPro" id="IPR050493">
    <property type="entry name" value="FAD-dep_Monooxygenase_BioMet"/>
</dbReference>
<evidence type="ECO:0000256" key="4">
    <source>
        <dbReference type="ARBA" id="ARBA00023002"/>
    </source>
</evidence>
<dbReference type="InterPro" id="IPR002938">
    <property type="entry name" value="FAD-bd"/>
</dbReference>
<dbReference type="GO" id="GO:0004497">
    <property type="term" value="F:monooxygenase activity"/>
    <property type="evidence" value="ECO:0007669"/>
    <property type="project" value="UniProtKB-KW"/>
</dbReference>
<feature type="domain" description="FAD-binding" evidence="6">
    <location>
        <begin position="9"/>
        <end position="332"/>
    </location>
</feature>
<proteinExistence type="inferred from homology"/>
<keyword evidence="4" id="KW-0560">Oxidoreductase</keyword>
<dbReference type="SUPFAM" id="SSF54373">
    <property type="entry name" value="FAD-linked reductases, C-terminal domain"/>
    <property type="match status" value="1"/>
</dbReference>
<evidence type="ECO:0000313" key="8">
    <source>
        <dbReference type="Proteomes" id="UP000326565"/>
    </source>
</evidence>
<dbReference type="PANTHER" id="PTHR13789">
    <property type="entry name" value="MONOOXYGENASE"/>
    <property type="match status" value="1"/>
</dbReference>
<reference evidence="7 8" key="1">
    <citation type="submission" date="2019-04" db="EMBL/GenBank/DDBJ databases">
        <title>Friends and foes A comparative genomics study of 23 Aspergillus species from section Flavi.</title>
        <authorList>
            <consortium name="DOE Joint Genome Institute"/>
            <person name="Kjaerbolling I."/>
            <person name="Vesth T."/>
            <person name="Frisvad J.C."/>
            <person name="Nybo J.L."/>
            <person name="Theobald S."/>
            <person name="Kildgaard S."/>
            <person name="Isbrandt T."/>
            <person name="Kuo A."/>
            <person name="Sato A."/>
            <person name="Lyhne E.K."/>
            <person name="Kogle M.E."/>
            <person name="Wiebenga A."/>
            <person name="Kun R.S."/>
            <person name="Lubbers R.J."/>
            <person name="Makela M.R."/>
            <person name="Barry K."/>
            <person name="Chovatia M."/>
            <person name="Clum A."/>
            <person name="Daum C."/>
            <person name="Haridas S."/>
            <person name="He G."/>
            <person name="LaButti K."/>
            <person name="Lipzen A."/>
            <person name="Mondo S."/>
            <person name="Riley R."/>
            <person name="Salamov A."/>
            <person name="Simmons B.A."/>
            <person name="Magnuson J.K."/>
            <person name="Henrissat B."/>
            <person name="Mortensen U.H."/>
            <person name="Larsen T.O."/>
            <person name="Devries R.P."/>
            <person name="Grigoriev I.V."/>
            <person name="Machida M."/>
            <person name="Baker S.E."/>
            <person name="Andersen M.R."/>
        </authorList>
    </citation>
    <scope>NUCLEOTIDE SEQUENCE [LARGE SCALE GENOMIC DNA]</scope>
    <source>
        <strain evidence="7 8">CBS 151.66</strain>
    </source>
</reference>
<protein>
    <recommendedName>
        <fullName evidence="6">FAD-binding domain-containing protein</fullName>
    </recommendedName>
</protein>
<keyword evidence="2" id="KW-0285">Flavoprotein</keyword>
<evidence type="ECO:0000313" key="7">
    <source>
        <dbReference type="EMBL" id="KAB8071423.1"/>
    </source>
</evidence>
<gene>
    <name evidence="7" type="ORF">BDV29DRAFT_197412</name>
</gene>
<organism evidence="7 8">
    <name type="scientific">Aspergillus leporis</name>
    <dbReference type="NCBI Taxonomy" id="41062"/>
    <lineage>
        <taxon>Eukaryota</taxon>
        <taxon>Fungi</taxon>
        <taxon>Dikarya</taxon>
        <taxon>Ascomycota</taxon>
        <taxon>Pezizomycotina</taxon>
        <taxon>Eurotiomycetes</taxon>
        <taxon>Eurotiomycetidae</taxon>
        <taxon>Eurotiales</taxon>
        <taxon>Aspergillaceae</taxon>
        <taxon>Aspergillus</taxon>
        <taxon>Aspergillus subgen. Circumdati</taxon>
    </lineage>
</organism>
<accession>A0A5N5WSD4</accession>
<evidence type="ECO:0000256" key="1">
    <source>
        <dbReference type="ARBA" id="ARBA00007992"/>
    </source>
</evidence>
<dbReference type="AlphaFoldDB" id="A0A5N5WSD4"/>
<evidence type="ECO:0000256" key="5">
    <source>
        <dbReference type="ARBA" id="ARBA00023033"/>
    </source>
</evidence>
<keyword evidence="8" id="KW-1185">Reference proteome</keyword>